<dbReference type="Gene3D" id="3.40.50.720">
    <property type="entry name" value="NAD(P)-binding Rossmann-like Domain"/>
    <property type="match status" value="1"/>
</dbReference>
<evidence type="ECO:0000313" key="2">
    <source>
        <dbReference type="EMBL" id="MBT0608336.1"/>
    </source>
</evidence>
<dbReference type="InterPro" id="IPR036291">
    <property type="entry name" value="NAD(P)-bd_dom_sf"/>
</dbReference>
<accession>A0ABS5S558</accession>
<proteinExistence type="predicted"/>
<evidence type="ECO:0000313" key="3">
    <source>
        <dbReference type="Proteomes" id="UP001297092"/>
    </source>
</evidence>
<reference evidence="2 3" key="1">
    <citation type="submission" date="2021-05" db="EMBL/GenBank/DDBJ databases">
        <title>Aequorivita echinoideorum JCM 30378 genome.</title>
        <authorList>
            <person name="Zhang H."/>
            <person name="Li C."/>
        </authorList>
    </citation>
    <scope>NUCLEOTIDE SEQUENCE [LARGE SCALE GENOMIC DNA]</scope>
    <source>
        <strain evidence="2 3">JCM30378</strain>
    </source>
</reference>
<dbReference type="Pfam" id="PF13380">
    <property type="entry name" value="CoA_binding_2"/>
    <property type="match status" value="1"/>
</dbReference>
<comment type="caution">
    <text evidence="2">The sequence shown here is derived from an EMBL/GenBank/DDBJ whole genome shotgun (WGS) entry which is preliminary data.</text>
</comment>
<dbReference type="SUPFAM" id="SSF51735">
    <property type="entry name" value="NAD(P)-binding Rossmann-fold domains"/>
    <property type="match status" value="1"/>
</dbReference>
<sequence length="119" mass="13425">MKKTLVIGASLNPGRYSNIAINRLVRYGHEVEAIGLKKGEVAGVEISTDKENFDGIDTVTLYMNPKRQGEYYDYIVSLKPKRVIFNPGTENPELYKILREKNIESEVACTLVLLGTNQY</sequence>
<keyword evidence="3" id="KW-1185">Reference proteome</keyword>
<dbReference type="RefSeq" id="WP_214113198.1">
    <property type="nucleotide sequence ID" value="NZ_JAHCTB010000003.1"/>
</dbReference>
<dbReference type="EMBL" id="JAHCTB010000003">
    <property type="protein sequence ID" value="MBT0608336.1"/>
    <property type="molecule type" value="Genomic_DNA"/>
</dbReference>
<feature type="domain" description="CoA-binding" evidence="1">
    <location>
        <begin position="2"/>
        <end position="113"/>
    </location>
</feature>
<organism evidence="2 3">
    <name type="scientific">Aequorivita echinoideorum</name>
    <dbReference type="NCBI Taxonomy" id="1549647"/>
    <lineage>
        <taxon>Bacteria</taxon>
        <taxon>Pseudomonadati</taxon>
        <taxon>Bacteroidota</taxon>
        <taxon>Flavobacteriia</taxon>
        <taxon>Flavobacteriales</taxon>
        <taxon>Flavobacteriaceae</taxon>
        <taxon>Aequorivita</taxon>
    </lineage>
</organism>
<name>A0ABS5S558_9FLAO</name>
<gene>
    <name evidence="2" type="ORF">KIV10_09090</name>
</gene>
<evidence type="ECO:0000259" key="1">
    <source>
        <dbReference type="Pfam" id="PF13380"/>
    </source>
</evidence>
<dbReference type="InterPro" id="IPR003781">
    <property type="entry name" value="CoA-bd"/>
</dbReference>
<protein>
    <submittedName>
        <fullName evidence="2">CoA-binding protein</fullName>
    </submittedName>
</protein>
<dbReference type="Proteomes" id="UP001297092">
    <property type="component" value="Unassembled WGS sequence"/>
</dbReference>